<evidence type="ECO:0000313" key="2">
    <source>
        <dbReference type="Proteomes" id="UP000606786"/>
    </source>
</evidence>
<dbReference type="AlphaFoldDB" id="A0A811V481"/>
<dbReference type="EMBL" id="CAJHJT010000034">
    <property type="protein sequence ID" value="CAD7005175.1"/>
    <property type="molecule type" value="Genomic_DNA"/>
</dbReference>
<proteinExistence type="predicted"/>
<evidence type="ECO:0000313" key="1">
    <source>
        <dbReference type="EMBL" id="CAD7005175.1"/>
    </source>
</evidence>
<reference evidence="1" key="1">
    <citation type="submission" date="2020-11" db="EMBL/GenBank/DDBJ databases">
        <authorList>
            <person name="Whitehead M."/>
        </authorList>
    </citation>
    <scope>NUCLEOTIDE SEQUENCE</scope>
    <source>
        <strain evidence="1">EGII</strain>
    </source>
</reference>
<organism evidence="1 2">
    <name type="scientific">Ceratitis capitata</name>
    <name type="common">Mediterranean fruit fly</name>
    <name type="synonym">Tephritis capitata</name>
    <dbReference type="NCBI Taxonomy" id="7213"/>
    <lineage>
        <taxon>Eukaryota</taxon>
        <taxon>Metazoa</taxon>
        <taxon>Ecdysozoa</taxon>
        <taxon>Arthropoda</taxon>
        <taxon>Hexapoda</taxon>
        <taxon>Insecta</taxon>
        <taxon>Pterygota</taxon>
        <taxon>Neoptera</taxon>
        <taxon>Endopterygota</taxon>
        <taxon>Diptera</taxon>
        <taxon>Brachycera</taxon>
        <taxon>Muscomorpha</taxon>
        <taxon>Tephritoidea</taxon>
        <taxon>Tephritidae</taxon>
        <taxon>Ceratitis</taxon>
        <taxon>Ceratitis</taxon>
    </lineage>
</organism>
<comment type="caution">
    <text evidence="1">The sequence shown here is derived from an EMBL/GenBank/DDBJ whole genome shotgun (WGS) entry which is preliminary data.</text>
</comment>
<gene>
    <name evidence="1" type="ORF">CCAP1982_LOCUS13535</name>
</gene>
<keyword evidence="2" id="KW-1185">Reference proteome</keyword>
<name>A0A811V481_CERCA</name>
<accession>A0A811V481</accession>
<sequence>MLWTLDYRNYTHTYIQLLHIFTPENYAKANGGSEGKQPEHVEQTMKKHNFSSSAPLCVISKHEPEEACGVVKMLGGRHLDSCEQSYCDTSAADRLAGIQRAGGWLVGGR</sequence>
<dbReference type="Proteomes" id="UP000606786">
    <property type="component" value="Unassembled WGS sequence"/>
</dbReference>
<protein>
    <submittedName>
        <fullName evidence="1">(Mediterranean fruit fly) hypothetical protein</fullName>
    </submittedName>
</protein>